<dbReference type="EMBL" id="CP093846">
    <property type="protein sequence ID" value="UNS97063.1"/>
    <property type="molecule type" value="Genomic_DNA"/>
</dbReference>
<keyword evidence="2 6" id="KW-0328">Glycosyltransferase</keyword>
<dbReference type="InterPro" id="IPR001173">
    <property type="entry name" value="Glyco_trans_2-like"/>
</dbReference>
<dbReference type="Gene3D" id="3.90.550.10">
    <property type="entry name" value="Spore Coat Polysaccharide Biosynthesis Protein SpsA, Chain A"/>
    <property type="match status" value="1"/>
</dbReference>
<evidence type="ECO:0000313" key="6">
    <source>
        <dbReference type="EMBL" id="UNS97063.1"/>
    </source>
</evidence>
<feature type="compositionally biased region" description="Low complexity" evidence="4">
    <location>
        <begin position="351"/>
        <end position="363"/>
    </location>
</feature>
<dbReference type="RefSeq" id="WP_242751230.1">
    <property type="nucleotide sequence ID" value="NZ_CP093846.1"/>
</dbReference>
<dbReference type="Pfam" id="PF00535">
    <property type="entry name" value="Glycos_transf_2"/>
    <property type="match status" value="1"/>
</dbReference>
<evidence type="ECO:0000313" key="7">
    <source>
        <dbReference type="Proteomes" id="UP001202244"/>
    </source>
</evidence>
<keyword evidence="7" id="KW-1185">Reference proteome</keyword>
<evidence type="ECO:0000256" key="3">
    <source>
        <dbReference type="ARBA" id="ARBA00022679"/>
    </source>
</evidence>
<reference evidence="6 7" key="1">
    <citation type="journal article" date="2023" name="Microbiol. Spectr.">
        <title>Synergy between Genome Mining, Metabolomics, and Bioinformatics Uncovers Antibacterial Chlorinated Carbazole Alkaloids and Their Biosynthetic Gene Cluster from Streptomyces tubbatahanensis sp. nov., a Novel Actinomycete Isolated from Sulu Sea, Philippines.</title>
        <authorList>
            <person name="Tenebro C.P."/>
            <person name="Trono D.J.V.L."/>
            <person name="Balida L.A.P."/>
            <person name="Bayog L.K.A."/>
            <person name="Bruna J.R."/>
            <person name="Sabido E.M."/>
            <person name="Caspe D.P.C."/>
            <person name="de Los Santos E.L.C."/>
            <person name="Saludes J.P."/>
            <person name="Dalisay D.S."/>
        </authorList>
    </citation>
    <scope>NUCLEOTIDE SEQUENCE [LARGE SCALE GENOMIC DNA]</scope>
    <source>
        <strain evidence="6 7">DSD3025</strain>
    </source>
</reference>
<feature type="domain" description="Glycosyltransferase 2-like" evidence="5">
    <location>
        <begin position="65"/>
        <end position="220"/>
    </location>
</feature>
<keyword evidence="3 6" id="KW-0808">Transferase</keyword>
<feature type="compositionally biased region" description="Basic and acidic residues" evidence="4">
    <location>
        <begin position="45"/>
        <end position="57"/>
    </location>
</feature>
<feature type="compositionally biased region" description="Basic residues" evidence="4">
    <location>
        <begin position="30"/>
        <end position="44"/>
    </location>
</feature>
<feature type="compositionally biased region" description="Pro residues" evidence="4">
    <location>
        <begin position="8"/>
        <end position="20"/>
    </location>
</feature>
<evidence type="ECO:0000256" key="1">
    <source>
        <dbReference type="ARBA" id="ARBA00006739"/>
    </source>
</evidence>
<feature type="compositionally biased region" description="Basic and acidic residues" evidence="4">
    <location>
        <begin position="334"/>
        <end position="350"/>
    </location>
</feature>
<proteinExistence type="inferred from homology"/>
<feature type="region of interest" description="Disordered" evidence="4">
    <location>
        <begin position="334"/>
        <end position="363"/>
    </location>
</feature>
<evidence type="ECO:0000256" key="2">
    <source>
        <dbReference type="ARBA" id="ARBA00022676"/>
    </source>
</evidence>
<name>A0ABY3XRI2_9ACTN</name>
<organism evidence="6 7">
    <name type="scientific">Streptomyces tubbatahanensis</name>
    <dbReference type="NCBI Taxonomy" id="2923272"/>
    <lineage>
        <taxon>Bacteria</taxon>
        <taxon>Bacillati</taxon>
        <taxon>Actinomycetota</taxon>
        <taxon>Actinomycetes</taxon>
        <taxon>Kitasatosporales</taxon>
        <taxon>Streptomycetaceae</taxon>
        <taxon>Streptomyces</taxon>
    </lineage>
</organism>
<accession>A0ABY3XRI2</accession>
<evidence type="ECO:0000259" key="5">
    <source>
        <dbReference type="Pfam" id="PF00535"/>
    </source>
</evidence>
<dbReference type="Proteomes" id="UP001202244">
    <property type="component" value="Chromosome"/>
</dbReference>
<dbReference type="EC" id="2.4.-.-" evidence="6"/>
<sequence>MAATPRSTPGPPDGPRPPEGPGGVFGHAHGGGRAHGHPYGHGHGHGSEERPDESCPRDLRGQLGVVIATRDRRATLARTLERLLALPESPRILVVDNASADGTADMVARSFPGVEVLRLTVNRGALARNEGVRALHTPYVAFSDDDSWWEPGALATAVDLLAARPATGLLAAGITVGPEGAPDPLNTVLAASPLGEGSAPRSRRVLGFLGCAAVVRRQAYLDVGGYHPLLFFGAEETLLAYDLAAAGWEVLHCPDVVARHSPADAPRPGRQALVRRNELLIAWMRRPLPVAFCRTAALCGEAVHDAQARRVARALLPRLPAALRLRRPLPRDVEEAARRVEAAHPAEETRAPGAAPSPEGAGA</sequence>
<dbReference type="GO" id="GO:0016757">
    <property type="term" value="F:glycosyltransferase activity"/>
    <property type="evidence" value="ECO:0007669"/>
    <property type="project" value="UniProtKB-KW"/>
</dbReference>
<dbReference type="PANTHER" id="PTHR43685">
    <property type="entry name" value="GLYCOSYLTRANSFERASE"/>
    <property type="match status" value="1"/>
</dbReference>
<dbReference type="PANTHER" id="PTHR43685:SF5">
    <property type="entry name" value="GLYCOSYLTRANSFERASE EPSE-RELATED"/>
    <property type="match status" value="1"/>
</dbReference>
<dbReference type="InterPro" id="IPR029044">
    <property type="entry name" value="Nucleotide-diphossugar_trans"/>
</dbReference>
<protein>
    <submittedName>
        <fullName evidence="6">Glycosyltransferase</fullName>
        <ecNumber evidence="6">2.4.-.-</ecNumber>
    </submittedName>
</protein>
<dbReference type="SUPFAM" id="SSF53448">
    <property type="entry name" value="Nucleotide-diphospho-sugar transferases"/>
    <property type="match status" value="1"/>
</dbReference>
<dbReference type="InterPro" id="IPR050834">
    <property type="entry name" value="Glycosyltransf_2"/>
</dbReference>
<evidence type="ECO:0000256" key="4">
    <source>
        <dbReference type="SAM" id="MobiDB-lite"/>
    </source>
</evidence>
<gene>
    <name evidence="6" type="ORF">MMF93_11500</name>
</gene>
<feature type="region of interest" description="Disordered" evidence="4">
    <location>
        <begin position="1"/>
        <end position="57"/>
    </location>
</feature>
<comment type="similarity">
    <text evidence="1">Belongs to the glycosyltransferase 2 family.</text>
</comment>